<name>A0A9P9BFG0_9PEZI</name>
<feature type="domain" description="DUF6604" evidence="2">
    <location>
        <begin position="12"/>
        <end position="134"/>
    </location>
</feature>
<evidence type="ECO:0000256" key="1">
    <source>
        <dbReference type="SAM" id="MobiDB-lite"/>
    </source>
</evidence>
<feature type="compositionally biased region" description="Low complexity" evidence="1">
    <location>
        <begin position="34"/>
        <end position="47"/>
    </location>
</feature>
<dbReference type="AlphaFoldDB" id="A0A9P9BFG0"/>
<dbReference type="PANTHER" id="PTHR38795:SF1">
    <property type="entry name" value="DUF6604 DOMAIN-CONTAINING PROTEIN"/>
    <property type="match status" value="1"/>
</dbReference>
<protein>
    <recommendedName>
        <fullName evidence="2">DUF6604 domain-containing protein</fullName>
    </recommendedName>
</protein>
<feature type="compositionally biased region" description="Basic residues" evidence="1">
    <location>
        <begin position="48"/>
        <end position="57"/>
    </location>
</feature>
<sequence>MLPPLLKSKYTRYKEGTAVVAEWLKSTASSLGYKTSASGGSAAAPSRGGRRKGKARAQAKMEASAASATISPSTGPVSNFFGCALDRTITARSEFAKDFRRLGLNTDEHIALSHEHFVKVLSQVRGILLPGQKPLDAALDPGAPESPTVGSPVFAMKVDDTYAEAIFALTMLINELNELRSRVRWIWENYKSGFFDLAAAALATETVARLARDIIKDVTPLIEDSGGLKKLLTDFYVLQLRLKGWKTKKIFVRRSGSEDNFNYSTYDEAENTLFAAFRLLEFFVSSRRQHELPVYRDSTYSRFDPSLGPRQQKTGEQKFEDDRALAVPLFSDLLTIVRCVPDWPVYDSLMFAIREIDSTDVIPLHAVFALQCHLDITYTLAEAISDPYDTLAAQTRDISNDLAMHLGFHRELKSSRWPDSNDDKLRRIRSSITRFMTDDPVGRVQRTAECDTRSAIDTGRGTANGRMPRSSPMMCGLLLYHYRAQYRDAGLAIADAWGSISCAMHLLNAVEKEGMLSIEEEEDGGWSTGSATTAKFKKTLPWVDMDLVRMIFGNESFFVDGKPPAGPAEYLKLFFQQVGGALAVDSTKQRQQRGRTGKEQSTHLQAEHEAGARRLKPGAPVQTMFKRRYVHQTEEQIDLSVLQETVHLGITGRKLGSDGSGHATKGFMLARIQDEVRAWRIRQQAAMAGTPQRQAPVIDLAENIGQAATTADELIECLTLTLHAETVEFAFPLLRLHRLCWEVLRAVDEECHAALARLFGKRYIEHNDQLPWVVGLIFGAASVSNMVPLKLAARALRVFLDSGRGDVAQDMYVKMLIRPDV</sequence>
<dbReference type="GeneID" id="70180533"/>
<keyword evidence="4" id="KW-1185">Reference proteome</keyword>
<feature type="compositionally biased region" description="Basic and acidic residues" evidence="1">
    <location>
        <begin position="596"/>
        <end position="612"/>
    </location>
</feature>
<feature type="domain" description="DUF6604" evidence="2">
    <location>
        <begin position="143"/>
        <end position="220"/>
    </location>
</feature>
<dbReference type="OrthoDB" id="5238236at2759"/>
<dbReference type="Pfam" id="PF20253">
    <property type="entry name" value="DUF6604"/>
    <property type="match status" value="2"/>
</dbReference>
<proteinExistence type="predicted"/>
<feature type="compositionally biased region" description="Low complexity" evidence="1">
    <location>
        <begin position="58"/>
        <end position="72"/>
    </location>
</feature>
<comment type="caution">
    <text evidence="3">The sequence shown here is derived from an EMBL/GenBank/DDBJ whole genome shotgun (WGS) entry which is preliminary data.</text>
</comment>
<dbReference type="Proteomes" id="UP000756346">
    <property type="component" value="Unassembled WGS sequence"/>
</dbReference>
<dbReference type="PANTHER" id="PTHR38795">
    <property type="entry name" value="DUF6604 DOMAIN-CONTAINING PROTEIN"/>
    <property type="match status" value="1"/>
</dbReference>
<evidence type="ECO:0000313" key="4">
    <source>
        <dbReference type="Proteomes" id="UP000756346"/>
    </source>
</evidence>
<accession>A0A9P9BFG0</accession>
<dbReference type="EMBL" id="JAGTJQ010000015">
    <property type="protein sequence ID" value="KAH7012090.1"/>
    <property type="molecule type" value="Genomic_DNA"/>
</dbReference>
<dbReference type="RefSeq" id="XP_046004466.1">
    <property type="nucleotide sequence ID" value="XM_046150987.1"/>
</dbReference>
<evidence type="ECO:0000313" key="3">
    <source>
        <dbReference type="EMBL" id="KAH7012090.1"/>
    </source>
</evidence>
<dbReference type="InterPro" id="IPR046539">
    <property type="entry name" value="DUF6604"/>
</dbReference>
<organism evidence="3 4">
    <name type="scientific">Microdochium trichocladiopsis</name>
    <dbReference type="NCBI Taxonomy" id="1682393"/>
    <lineage>
        <taxon>Eukaryota</taxon>
        <taxon>Fungi</taxon>
        <taxon>Dikarya</taxon>
        <taxon>Ascomycota</taxon>
        <taxon>Pezizomycotina</taxon>
        <taxon>Sordariomycetes</taxon>
        <taxon>Xylariomycetidae</taxon>
        <taxon>Xylariales</taxon>
        <taxon>Microdochiaceae</taxon>
        <taxon>Microdochium</taxon>
    </lineage>
</organism>
<feature type="region of interest" description="Disordered" evidence="1">
    <location>
        <begin position="586"/>
        <end position="612"/>
    </location>
</feature>
<evidence type="ECO:0000259" key="2">
    <source>
        <dbReference type="Pfam" id="PF20253"/>
    </source>
</evidence>
<feature type="region of interest" description="Disordered" evidence="1">
    <location>
        <begin position="34"/>
        <end position="72"/>
    </location>
</feature>
<gene>
    <name evidence="3" type="ORF">B0I36DRAFT_256990</name>
</gene>
<reference evidence="3" key="1">
    <citation type="journal article" date="2021" name="Nat. Commun.">
        <title>Genetic determinants of endophytism in the Arabidopsis root mycobiome.</title>
        <authorList>
            <person name="Mesny F."/>
            <person name="Miyauchi S."/>
            <person name="Thiergart T."/>
            <person name="Pickel B."/>
            <person name="Atanasova L."/>
            <person name="Karlsson M."/>
            <person name="Huettel B."/>
            <person name="Barry K.W."/>
            <person name="Haridas S."/>
            <person name="Chen C."/>
            <person name="Bauer D."/>
            <person name="Andreopoulos W."/>
            <person name="Pangilinan J."/>
            <person name="LaButti K."/>
            <person name="Riley R."/>
            <person name="Lipzen A."/>
            <person name="Clum A."/>
            <person name="Drula E."/>
            <person name="Henrissat B."/>
            <person name="Kohler A."/>
            <person name="Grigoriev I.V."/>
            <person name="Martin F.M."/>
            <person name="Hacquard S."/>
        </authorList>
    </citation>
    <scope>NUCLEOTIDE SEQUENCE</scope>
    <source>
        <strain evidence="3">MPI-CAGE-CH-0230</strain>
    </source>
</reference>